<dbReference type="RefSeq" id="WP_047860152.1">
    <property type="nucleotide sequence ID" value="NZ_CP011509.1"/>
</dbReference>
<evidence type="ECO:0000313" key="4">
    <source>
        <dbReference type="Proteomes" id="UP000256345"/>
    </source>
</evidence>
<name>A0AAC8QGG9_9BACT</name>
<accession>A0AAC8QGG9</accession>
<dbReference type="EMBL" id="QUMU01000005">
    <property type="protein sequence ID" value="REG31695.1"/>
    <property type="molecule type" value="Genomic_DNA"/>
</dbReference>
<dbReference type="Proteomes" id="UP000256345">
    <property type="component" value="Unassembled WGS sequence"/>
</dbReference>
<evidence type="ECO:0000313" key="3">
    <source>
        <dbReference type="Proteomes" id="UP000035579"/>
    </source>
</evidence>
<sequence length="271" mass="28937">MPNPCQPIIDKIRALEKQKSELNGSNEFPGVPPGLIPPSPIDHHGPELEALNKQLLQEAMNLNACLLKGVSPVPMVMSVKSISCRNANDPGPFESDEPYVLVYVLNLPSLANPALPSPKVVLVGPLSGVDAKETHPAPANILWGINGAPATIPNPDDIILLVAMLENDNAPPASVRTAVEVAMGPILALNLTSIGNRAEFVARLSNGMQGAIQTAVKLGLPDPDDQIGTVQELRISRLDVAKAFHFGNTTLDLTFKGDDSHFKVNFQLKRP</sequence>
<proteinExistence type="predicted"/>
<organism evidence="1 3">
    <name type="scientific">Archangium gephyra</name>
    <dbReference type="NCBI Taxonomy" id="48"/>
    <lineage>
        <taxon>Bacteria</taxon>
        <taxon>Pseudomonadati</taxon>
        <taxon>Myxococcota</taxon>
        <taxon>Myxococcia</taxon>
        <taxon>Myxococcales</taxon>
        <taxon>Cystobacterineae</taxon>
        <taxon>Archangiaceae</taxon>
        <taxon>Archangium</taxon>
    </lineage>
</organism>
<dbReference type="KEGG" id="age:AA314_08645"/>
<reference evidence="1 3" key="1">
    <citation type="submission" date="2015-05" db="EMBL/GenBank/DDBJ databases">
        <title>Genome assembly of Archangium gephyra DSM 2261.</title>
        <authorList>
            <person name="Sharma G."/>
            <person name="Subramanian S."/>
        </authorList>
    </citation>
    <scope>NUCLEOTIDE SEQUENCE [LARGE SCALE GENOMIC DNA]</scope>
    <source>
        <strain evidence="1 3">DSM 2261</strain>
    </source>
</reference>
<dbReference type="Proteomes" id="UP000035579">
    <property type="component" value="Chromosome"/>
</dbReference>
<keyword evidence="4" id="KW-1185">Reference proteome</keyword>
<gene>
    <name evidence="1" type="ORF">AA314_08645</name>
    <name evidence="2" type="ORF">ATI61_10519</name>
</gene>
<reference evidence="2 4" key="2">
    <citation type="submission" date="2018-08" db="EMBL/GenBank/DDBJ databases">
        <title>Genomic Encyclopedia of Archaeal and Bacterial Type Strains, Phase II (KMG-II): from individual species to whole genera.</title>
        <authorList>
            <person name="Goeker M."/>
        </authorList>
    </citation>
    <scope>NUCLEOTIDE SEQUENCE [LARGE SCALE GENOMIC DNA]</scope>
    <source>
        <strain evidence="2 4">DSM 2261</strain>
    </source>
</reference>
<dbReference type="EMBL" id="CP011509">
    <property type="protein sequence ID" value="AKJ07019.1"/>
    <property type="molecule type" value="Genomic_DNA"/>
</dbReference>
<protein>
    <submittedName>
        <fullName evidence="1">Uncharacterized protein</fullName>
    </submittedName>
</protein>
<evidence type="ECO:0000313" key="1">
    <source>
        <dbReference type="EMBL" id="AKJ07019.1"/>
    </source>
</evidence>
<dbReference type="AlphaFoldDB" id="A0AAC8QGG9"/>
<evidence type="ECO:0000313" key="2">
    <source>
        <dbReference type="EMBL" id="REG31695.1"/>
    </source>
</evidence>